<dbReference type="Proteomes" id="UP000006793">
    <property type="component" value="Chromosome"/>
</dbReference>
<organism evidence="1 2">
    <name type="scientific">Thermodesulfatator indicus (strain DSM 15286 / JCM 11887 / CIR29812)</name>
    <dbReference type="NCBI Taxonomy" id="667014"/>
    <lineage>
        <taxon>Bacteria</taxon>
        <taxon>Pseudomonadati</taxon>
        <taxon>Thermodesulfobacteriota</taxon>
        <taxon>Thermodesulfobacteria</taxon>
        <taxon>Thermodesulfobacteriales</taxon>
        <taxon>Thermodesulfatatoraceae</taxon>
        <taxon>Thermodesulfatator</taxon>
    </lineage>
</organism>
<sequence>MTAKTVGKDAKEIYKKQVIYMPHPGRLGRGKEMGRGPYEKSGLLRDTSLPPLRKVKETFEIPFPYKDVVKNGKKTRELLADELEIDVKVWYLPYGEFDGYEVLFYKETKKVDLKTEWVWRN</sequence>
<dbReference type="AlphaFoldDB" id="F8A9H7"/>
<dbReference type="EMBL" id="CP002683">
    <property type="protein sequence ID" value="AEH44123.1"/>
    <property type="molecule type" value="Genomic_DNA"/>
</dbReference>
<reference evidence="1 2" key="2">
    <citation type="journal article" date="2012" name="Stand. Genomic Sci.">
        <title>Complete genome sequence of the thermophilic sulfate-reducing ocean bacterium Thermodesulfatator indicus type strain (CIR29812(T)).</title>
        <authorList>
            <person name="Anderson I."/>
            <person name="Saunders E."/>
            <person name="Lapidus A."/>
            <person name="Nolan M."/>
            <person name="Lucas S."/>
            <person name="Tice H."/>
            <person name="Del Rio T.G."/>
            <person name="Cheng J.F."/>
            <person name="Han C."/>
            <person name="Tapia R."/>
            <person name="Goodwin L.A."/>
            <person name="Pitluck S."/>
            <person name="Liolios K."/>
            <person name="Mavromatis K."/>
            <person name="Pagani I."/>
            <person name="Ivanova N."/>
            <person name="Mikhailova N."/>
            <person name="Pati A."/>
            <person name="Chen A."/>
            <person name="Palaniappan K."/>
            <person name="Land M."/>
            <person name="Hauser L."/>
            <person name="Jeffries C.D."/>
            <person name="Chang Y.J."/>
            <person name="Brambilla E.M."/>
            <person name="Rohde M."/>
            <person name="Spring S."/>
            <person name="Goker M."/>
            <person name="Detter J.C."/>
            <person name="Woyke T."/>
            <person name="Bristow J."/>
            <person name="Eisen J.A."/>
            <person name="Markowitz V."/>
            <person name="Hugenholtz P."/>
            <person name="Kyrpides N.C."/>
            <person name="Klenk H.P."/>
        </authorList>
    </citation>
    <scope>NUCLEOTIDE SEQUENCE [LARGE SCALE GENOMIC DNA]</scope>
    <source>
        <strain evidence="2">DSM 15286 / JCM 11887 / CIR29812</strain>
    </source>
</reference>
<evidence type="ECO:0000313" key="1">
    <source>
        <dbReference type="EMBL" id="AEH44123.1"/>
    </source>
</evidence>
<dbReference type="HOGENOM" id="CLU_2219368_0_0_0"/>
<name>F8A9H7_THEID</name>
<protein>
    <submittedName>
        <fullName evidence="1">Uncharacterized protein</fullName>
    </submittedName>
</protein>
<dbReference type="KEGG" id="tid:Thein_0238"/>
<accession>F8A9H7</accession>
<dbReference type="eggNOG" id="ENOG5033FNH">
    <property type="taxonomic scope" value="Bacteria"/>
</dbReference>
<dbReference type="PaxDb" id="667014-Thein_0238"/>
<dbReference type="PATRIC" id="fig|667014.3.peg.242"/>
<keyword evidence="2" id="KW-1185">Reference proteome</keyword>
<dbReference type="STRING" id="667014.Thein_0238"/>
<evidence type="ECO:0000313" key="2">
    <source>
        <dbReference type="Proteomes" id="UP000006793"/>
    </source>
</evidence>
<reference evidence="2" key="1">
    <citation type="submission" date="2011-04" db="EMBL/GenBank/DDBJ databases">
        <title>The complete genome of Thermodesulfatator indicus DSM 15286.</title>
        <authorList>
            <person name="Lucas S."/>
            <person name="Copeland A."/>
            <person name="Lapidus A."/>
            <person name="Bruce D."/>
            <person name="Goodwin L."/>
            <person name="Pitluck S."/>
            <person name="Peters L."/>
            <person name="Kyrpides N."/>
            <person name="Mavromatis K."/>
            <person name="Pagani I."/>
            <person name="Ivanova N."/>
            <person name="Saunders L."/>
            <person name="Detter J.C."/>
            <person name="Tapia R."/>
            <person name="Han C."/>
            <person name="Land M."/>
            <person name="Hauser L."/>
            <person name="Markowitz V."/>
            <person name="Cheng J.-F."/>
            <person name="Hugenholtz P."/>
            <person name="Woyke T."/>
            <person name="Wu D."/>
            <person name="Spring S."/>
            <person name="Schroeder M."/>
            <person name="Brambilla E."/>
            <person name="Klenk H.-P."/>
            <person name="Eisen J.A."/>
        </authorList>
    </citation>
    <scope>NUCLEOTIDE SEQUENCE [LARGE SCALE GENOMIC DNA]</scope>
    <source>
        <strain evidence="2">DSM 15286 / JCM 11887 / CIR29812</strain>
    </source>
</reference>
<dbReference type="InParanoid" id="F8A9H7"/>
<gene>
    <name evidence="1" type="ordered locus">Thein_0238</name>
</gene>
<proteinExistence type="predicted"/>